<dbReference type="OrthoDB" id="197967at2759"/>
<dbReference type="EMBL" id="KI894017">
    <property type="protein sequence ID" value="OCF46418.1"/>
    <property type="molecule type" value="Genomic_DNA"/>
</dbReference>
<keyword evidence="4" id="KW-1185">Reference proteome</keyword>
<feature type="compositionally biased region" description="Basic and acidic residues" evidence="1">
    <location>
        <begin position="230"/>
        <end position="263"/>
    </location>
</feature>
<evidence type="ECO:0000313" key="3">
    <source>
        <dbReference type="EMBL" id="WWC68357.1"/>
    </source>
</evidence>
<organism evidence="2">
    <name type="scientific">Kwoniella pini CBS 10737</name>
    <dbReference type="NCBI Taxonomy" id="1296096"/>
    <lineage>
        <taxon>Eukaryota</taxon>
        <taxon>Fungi</taxon>
        <taxon>Dikarya</taxon>
        <taxon>Basidiomycota</taxon>
        <taxon>Agaricomycotina</taxon>
        <taxon>Tremellomycetes</taxon>
        <taxon>Tremellales</taxon>
        <taxon>Cryptococcaceae</taxon>
        <taxon>Kwoniella</taxon>
    </lineage>
</organism>
<name>A0A1B9HT20_9TREE</name>
<feature type="compositionally biased region" description="Low complexity" evidence="1">
    <location>
        <begin position="11"/>
        <end position="25"/>
    </location>
</feature>
<protein>
    <recommendedName>
        <fullName evidence="5">Protein FRA10AC1</fullName>
    </recommendedName>
</protein>
<evidence type="ECO:0000313" key="4">
    <source>
        <dbReference type="Proteomes" id="UP000094020"/>
    </source>
</evidence>
<dbReference type="STRING" id="1296096.A0A1B9HT20"/>
<sequence>MSWKSAGQLISGPPSSSLPSTSSEPIYKRIKPNSNGITVYQKESSFVKHYGIDKDALTREEKKRKSDWDVIKENHRFIREEEEDLNEISWEEKVARIYESKLFKEFALIDLKHHKSKAFALRWRTATEVINEIGENTCASLRCKFHNPLLINNQDKEISSKDLRFIEDSKSINSNYPSSSINTHEQQEEISIPPLRSFELPFVYNENNQRKEALVKVKLCKKCENKLKWKPNDNQDEDQIKEKRKSIKEEEGTTKYKNRDTDKYINQSHSRSKSRSPSRRRNDESHKDRHSRYHESSRTHN</sequence>
<feature type="compositionally biased region" description="Basic and acidic residues" evidence="1">
    <location>
        <begin position="280"/>
        <end position="301"/>
    </location>
</feature>
<evidence type="ECO:0000313" key="2">
    <source>
        <dbReference type="EMBL" id="OCF46418.1"/>
    </source>
</evidence>
<proteinExistence type="predicted"/>
<dbReference type="AlphaFoldDB" id="A0A1B9HT20"/>
<dbReference type="KEGG" id="kpin:30176021"/>
<feature type="compositionally biased region" description="Basic residues" evidence="1">
    <location>
        <begin position="270"/>
        <end position="279"/>
    </location>
</feature>
<evidence type="ECO:0008006" key="5">
    <source>
        <dbReference type="Google" id="ProtNLM"/>
    </source>
</evidence>
<dbReference type="Proteomes" id="UP000094020">
    <property type="component" value="Chromosome 3"/>
</dbReference>
<reference evidence="3" key="4">
    <citation type="submission" date="2024-02" db="EMBL/GenBank/DDBJ databases">
        <title>Comparative genomics of Cryptococcus and Kwoniella reveals pathogenesis evolution and contrasting modes of karyotype evolution via chromosome fusion or intercentromeric recombination.</title>
        <authorList>
            <person name="Coelho M.A."/>
            <person name="David-Palma M."/>
            <person name="Shea T."/>
            <person name="Bowers K."/>
            <person name="McGinley-Smith S."/>
            <person name="Mohammad A.W."/>
            <person name="Gnirke A."/>
            <person name="Yurkov A.M."/>
            <person name="Nowrousian M."/>
            <person name="Sun S."/>
            <person name="Cuomo C.A."/>
            <person name="Heitman J."/>
        </authorList>
    </citation>
    <scope>NUCLEOTIDE SEQUENCE</scope>
    <source>
        <strain evidence="3">CBS 10737</strain>
    </source>
</reference>
<dbReference type="Pfam" id="PF09725">
    <property type="entry name" value="Fra10Ac1"/>
    <property type="match status" value="1"/>
</dbReference>
<dbReference type="GeneID" id="30176021"/>
<dbReference type="RefSeq" id="XP_019007637.1">
    <property type="nucleotide sequence ID" value="XM_019159343.1"/>
</dbReference>
<accession>A0A1B9HT20</accession>
<feature type="region of interest" description="Disordered" evidence="1">
    <location>
        <begin position="1"/>
        <end position="29"/>
    </location>
</feature>
<reference evidence="2" key="3">
    <citation type="submission" date="2016-07" db="EMBL/GenBank/DDBJ databases">
        <title>Evolution of pathogenesis and genome organization in the Tremellales.</title>
        <authorList>
            <person name="Cuomo C."/>
            <person name="Litvintseva A."/>
            <person name="Heitman J."/>
            <person name="Chen Y."/>
            <person name="Sun S."/>
            <person name="Springer D."/>
            <person name="Dromer F."/>
            <person name="Young S."/>
            <person name="Zeng Q."/>
            <person name="Chapman S."/>
            <person name="Gujja S."/>
            <person name="Saif S."/>
            <person name="Birren B."/>
        </authorList>
    </citation>
    <scope>NUCLEOTIDE SEQUENCE</scope>
    <source>
        <strain evidence="2">CBS 10737</strain>
    </source>
</reference>
<reference evidence="3" key="2">
    <citation type="submission" date="2013-07" db="EMBL/GenBank/DDBJ databases">
        <authorList>
            <consortium name="The Broad Institute Genome Sequencing Platform"/>
            <person name="Cuomo C."/>
            <person name="Litvintseva A."/>
            <person name="Chen Y."/>
            <person name="Heitman J."/>
            <person name="Sun S."/>
            <person name="Springer D."/>
            <person name="Dromer F."/>
            <person name="Young S.K."/>
            <person name="Zeng Q."/>
            <person name="Gargeya S."/>
            <person name="Fitzgerald M."/>
            <person name="Abouelleil A."/>
            <person name="Alvarado L."/>
            <person name="Berlin A.M."/>
            <person name="Chapman S.B."/>
            <person name="Dewar J."/>
            <person name="Goldberg J."/>
            <person name="Griggs A."/>
            <person name="Gujja S."/>
            <person name="Hansen M."/>
            <person name="Howarth C."/>
            <person name="Imamovic A."/>
            <person name="Larimer J."/>
            <person name="McCowan C."/>
            <person name="Murphy C."/>
            <person name="Pearson M."/>
            <person name="Priest M."/>
            <person name="Roberts A."/>
            <person name="Saif S."/>
            <person name="Shea T."/>
            <person name="Sykes S."/>
            <person name="Wortman J."/>
            <person name="Nusbaum C."/>
            <person name="Birren B."/>
        </authorList>
    </citation>
    <scope>NUCLEOTIDE SEQUENCE</scope>
    <source>
        <strain evidence="3">CBS 10737</strain>
    </source>
</reference>
<feature type="region of interest" description="Disordered" evidence="1">
    <location>
        <begin position="230"/>
        <end position="301"/>
    </location>
</feature>
<reference evidence="2" key="1">
    <citation type="submission" date="2013-07" db="EMBL/GenBank/DDBJ databases">
        <title>The Genome Sequence of Cryptococcus pinus CBS10737.</title>
        <authorList>
            <consortium name="The Broad Institute Genome Sequencing Platform"/>
            <person name="Cuomo C."/>
            <person name="Litvintseva A."/>
            <person name="Chen Y."/>
            <person name="Heitman J."/>
            <person name="Sun S."/>
            <person name="Springer D."/>
            <person name="Dromer F."/>
            <person name="Young S.K."/>
            <person name="Zeng Q."/>
            <person name="Gargeya S."/>
            <person name="Fitzgerald M."/>
            <person name="Abouelleil A."/>
            <person name="Alvarado L."/>
            <person name="Berlin A.M."/>
            <person name="Chapman S.B."/>
            <person name="Dewar J."/>
            <person name="Goldberg J."/>
            <person name="Griggs A."/>
            <person name="Gujja S."/>
            <person name="Hansen M."/>
            <person name="Howarth C."/>
            <person name="Imamovic A."/>
            <person name="Larimer J."/>
            <person name="McCowan C."/>
            <person name="Murphy C."/>
            <person name="Pearson M."/>
            <person name="Priest M."/>
            <person name="Roberts A."/>
            <person name="Saif S."/>
            <person name="Shea T."/>
            <person name="Sykes S."/>
            <person name="Wortman J."/>
            <person name="Nusbaum C."/>
            <person name="Birren B."/>
        </authorList>
    </citation>
    <scope>NUCLEOTIDE SEQUENCE [LARGE SCALE GENOMIC DNA]</scope>
    <source>
        <strain evidence="2">CBS 10737</strain>
    </source>
</reference>
<evidence type="ECO:0000256" key="1">
    <source>
        <dbReference type="SAM" id="MobiDB-lite"/>
    </source>
</evidence>
<gene>
    <name evidence="2" type="ORF">I206_07652</name>
    <name evidence="3" type="ORF">I206_102282</name>
</gene>
<dbReference type="InterPro" id="IPR019129">
    <property type="entry name" value="Folate-sensitive_fs_Fra10Ac1"/>
</dbReference>
<dbReference type="EMBL" id="CP144521">
    <property type="protein sequence ID" value="WWC68357.1"/>
    <property type="molecule type" value="Genomic_DNA"/>
</dbReference>